<gene>
    <name evidence="1" type="ORF">H9650_11450</name>
</gene>
<evidence type="ECO:0000313" key="2">
    <source>
        <dbReference type="Proteomes" id="UP000640786"/>
    </source>
</evidence>
<dbReference type="InterPro" id="IPR012441">
    <property type="entry name" value="DUF1643"/>
</dbReference>
<dbReference type="Proteomes" id="UP000640786">
    <property type="component" value="Unassembled WGS sequence"/>
</dbReference>
<accession>A0ABR8RA99</accession>
<comment type="caution">
    <text evidence="1">The sequence shown here is derived from an EMBL/GenBank/DDBJ whole genome shotgun (WGS) entry which is preliminary data.</text>
</comment>
<evidence type="ECO:0000313" key="1">
    <source>
        <dbReference type="EMBL" id="MBD7944731.1"/>
    </source>
</evidence>
<dbReference type="RefSeq" id="WP_191697264.1">
    <property type="nucleotide sequence ID" value="NZ_JACSQO010000005.1"/>
</dbReference>
<name>A0ABR8RA99_9BACI</name>
<protein>
    <submittedName>
        <fullName evidence="1">DUF1643 domain-containing protein</fullName>
    </submittedName>
</protein>
<dbReference type="Pfam" id="PF07799">
    <property type="entry name" value="DUF1643"/>
    <property type="match status" value="1"/>
</dbReference>
<proteinExistence type="predicted"/>
<organism evidence="1 2">
    <name type="scientific">Psychrobacillus faecigallinarum</name>
    <dbReference type="NCBI Taxonomy" id="2762235"/>
    <lineage>
        <taxon>Bacteria</taxon>
        <taxon>Bacillati</taxon>
        <taxon>Bacillota</taxon>
        <taxon>Bacilli</taxon>
        <taxon>Bacillales</taxon>
        <taxon>Bacillaceae</taxon>
        <taxon>Psychrobacillus</taxon>
    </lineage>
</organism>
<dbReference type="EMBL" id="JACSQO010000005">
    <property type="protein sequence ID" value="MBD7944731.1"/>
    <property type="molecule type" value="Genomic_DNA"/>
</dbReference>
<reference evidence="1 2" key="1">
    <citation type="submission" date="2020-08" db="EMBL/GenBank/DDBJ databases">
        <title>A Genomic Blueprint of the Chicken Gut Microbiome.</title>
        <authorList>
            <person name="Gilroy R."/>
            <person name="Ravi A."/>
            <person name="Getino M."/>
            <person name="Pursley I."/>
            <person name="Horton D.L."/>
            <person name="Alikhan N.-F."/>
            <person name="Baker D."/>
            <person name="Gharbi K."/>
            <person name="Hall N."/>
            <person name="Watson M."/>
            <person name="Adriaenssens E.M."/>
            <person name="Foster-Nyarko E."/>
            <person name="Jarju S."/>
            <person name="Secka A."/>
            <person name="Antonio M."/>
            <person name="Oren A."/>
            <person name="Chaudhuri R."/>
            <person name="La Ragione R.M."/>
            <person name="Hildebrand F."/>
            <person name="Pallen M.J."/>
        </authorList>
    </citation>
    <scope>NUCLEOTIDE SEQUENCE [LARGE SCALE GENOMIC DNA]</scope>
    <source>
        <strain evidence="1 2">Sa2BUA9</strain>
    </source>
</reference>
<keyword evidence="2" id="KW-1185">Reference proteome</keyword>
<sequence length="172" mass="19692">MKLKPGHRYWKENEVVTSVFDDNNFPTYRYLLGCTWDKSLETVTFILLNPSVADNEICDPTLNRCVNFSKSWGYGGMKIVNIFALISTNPQGLSNHPNPVGEENNDYILKAVNDSNRVILGWGEKYGSINNRDQMVKTLLVDYKLDCIKKTKNGKHPRHPIYLRGDLLPIPF</sequence>